<proteinExistence type="predicted"/>
<evidence type="ECO:0000313" key="1">
    <source>
        <dbReference type="EMBL" id="KKL67861.1"/>
    </source>
</evidence>
<organism evidence="1">
    <name type="scientific">marine sediment metagenome</name>
    <dbReference type="NCBI Taxonomy" id="412755"/>
    <lineage>
        <taxon>unclassified sequences</taxon>
        <taxon>metagenomes</taxon>
        <taxon>ecological metagenomes</taxon>
    </lineage>
</organism>
<sequence length="107" mass="12415">MVIAYKLFRLRKDGSLGPLFINRKLRVLIGKWLKAEDHPTRGFAHRPGWHTGATPEARHLTEKGRVWYRVEIKDFYVFPRPKHQGGEWLIAQHMKVLCPVGRGESDG</sequence>
<protein>
    <submittedName>
        <fullName evidence="1">Uncharacterized protein</fullName>
    </submittedName>
</protein>
<dbReference type="EMBL" id="LAZR01026722">
    <property type="protein sequence ID" value="KKL67861.1"/>
    <property type="molecule type" value="Genomic_DNA"/>
</dbReference>
<gene>
    <name evidence="1" type="ORF">LCGC14_2130740</name>
</gene>
<name>A0A0F9ENP7_9ZZZZ</name>
<dbReference type="AlphaFoldDB" id="A0A0F9ENP7"/>
<comment type="caution">
    <text evidence="1">The sequence shown here is derived from an EMBL/GenBank/DDBJ whole genome shotgun (WGS) entry which is preliminary data.</text>
</comment>
<reference evidence="1" key="1">
    <citation type="journal article" date="2015" name="Nature">
        <title>Complex archaea that bridge the gap between prokaryotes and eukaryotes.</title>
        <authorList>
            <person name="Spang A."/>
            <person name="Saw J.H."/>
            <person name="Jorgensen S.L."/>
            <person name="Zaremba-Niedzwiedzka K."/>
            <person name="Martijn J."/>
            <person name="Lind A.E."/>
            <person name="van Eijk R."/>
            <person name="Schleper C."/>
            <person name="Guy L."/>
            <person name="Ettema T.J."/>
        </authorList>
    </citation>
    <scope>NUCLEOTIDE SEQUENCE</scope>
</reference>
<accession>A0A0F9ENP7</accession>